<dbReference type="AlphaFoldDB" id="A0A2T9YWM9"/>
<comment type="caution">
    <text evidence="2">The sequence shown here is derived from an EMBL/GenBank/DDBJ whole genome shotgun (WGS) entry which is preliminary data.</text>
</comment>
<sequence>MKRFVYLIFFRFICGNGSYDSKPAYVPLNKYTESTTQNNINILKPRCYKVAPQNKYINGYKRYDNSKTQNKNYNNYDKNLYPRESTYIGVSDVSNNGLSNAQTPKDSYNSSSKRKQNVNPGPKYRGYNGYGGYNQYNPDSDGSSWYDHSKYNLKLGNDCYSNVFQCAGINSRYYYGCQNHVIRLFTCGDSSICQTNYNGFSHCLKQNYYV</sequence>
<proteinExistence type="predicted"/>
<dbReference type="OrthoDB" id="10646472at2759"/>
<evidence type="ECO:0000313" key="2">
    <source>
        <dbReference type="EMBL" id="PVU96728.1"/>
    </source>
</evidence>
<name>A0A2T9YWM9_9FUNG</name>
<dbReference type="Proteomes" id="UP000245383">
    <property type="component" value="Unassembled WGS sequence"/>
</dbReference>
<evidence type="ECO:0000313" key="3">
    <source>
        <dbReference type="Proteomes" id="UP000245383"/>
    </source>
</evidence>
<reference evidence="2 3" key="1">
    <citation type="journal article" date="2018" name="MBio">
        <title>Comparative Genomics Reveals the Core Gene Toolbox for the Fungus-Insect Symbiosis.</title>
        <authorList>
            <person name="Wang Y."/>
            <person name="Stata M."/>
            <person name="Wang W."/>
            <person name="Stajich J.E."/>
            <person name="White M.M."/>
            <person name="Moncalvo J.M."/>
        </authorList>
    </citation>
    <scope>NUCLEOTIDE SEQUENCE [LARGE SCALE GENOMIC DNA]</scope>
    <source>
        <strain evidence="2 3">SWE-8-4</strain>
    </source>
</reference>
<gene>
    <name evidence="2" type="ORF">BB561_000991</name>
</gene>
<feature type="compositionally biased region" description="Polar residues" evidence="1">
    <location>
        <begin position="99"/>
        <end position="111"/>
    </location>
</feature>
<feature type="compositionally biased region" description="Low complexity" evidence="1">
    <location>
        <begin position="119"/>
        <end position="132"/>
    </location>
</feature>
<evidence type="ECO:0000256" key="1">
    <source>
        <dbReference type="SAM" id="MobiDB-lite"/>
    </source>
</evidence>
<dbReference type="EMBL" id="MBFR01000025">
    <property type="protein sequence ID" value="PVU96728.1"/>
    <property type="molecule type" value="Genomic_DNA"/>
</dbReference>
<feature type="region of interest" description="Disordered" evidence="1">
    <location>
        <begin position="99"/>
        <end position="132"/>
    </location>
</feature>
<organism evidence="2 3">
    <name type="scientific">Smittium simulii</name>
    <dbReference type="NCBI Taxonomy" id="133385"/>
    <lineage>
        <taxon>Eukaryota</taxon>
        <taxon>Fungi</taxon>
        <taxon>Fungi incertae sedis</taxon>
        <taxon>Zoopagomycota</taxon>
        <taxon>Kickxellomycotina</taxon>
        <taxon>Harpellomycetes</taxon>
        <taxon>Harpellales</taxon>
        <taxon>Legeriomycetaceae</taxon>
        <taxon>Smittium</taxon>
    </lineage>
</organism>
<keyword evidence="3" id="KW-1185">Reference proteome</keyword>
<protein>
    <submittedName>
        <fullName evidence="2">Uncharacterized protein</fullName>
    </submittedName>
</protein>
<accession>A0A2T9YWM9</accession>